<evidence type="ECO:0000313" key="8">
    <source>
        <dbReference type="EMBL" id="KAK3109203.1"/>
    </source>
</evidence>
<dbReference type="PANTHER" id="PTHR22807">
    <property type="entry name" value="NOP2 YEAST -RELATED NOL1/NOP2/FMU SUN DOMAIN-CONTAINING"/>
    <property type="match status" value="1"/>
</dbReference>
<comment type="caution">
    <text evidence="8">The sequence shown here is derived from an EMBL/GenBank/DDBJ whole genome shotgun (WGS) entry which is preliminary data.</text>
</comment>
<dbReference type="InterPro" id="IPR023267">
    <property type="entry name" value="RCMT"/>
</dbReference>
<feature type="binding site" evidence="6">
    <location>
        <begin position="169"/>
        <end position="175"/>
    </location>
    <ligand>
        <name>S-adenosyl-L-methionine</name>
        <dbReference type="ChEBI" id="CHEBI:59789"/>
    </ligand>
</feature>
<dbReference type="EMBL" id="VSWD01000001">
    <property type="protein sequence ID" value="KAK3109203.1"/>
    <property type="molecule type" value="Genomic_DNA"/>
</dbReference>
<organism evidence="8 9">
    <name type="scientific">Pinctada imbricata</name>
    <name type="common">Atlantic pearl-oyster</name>
    <name type="synonym">Pinctada martensii</name>
    <dbReference type="NCBI Taxonomy" id="66713"/>
    <lineage>
        <taxon>Eukaryota</taxon>
        <taxon>Metazoa</taxon>
        <taxon>Spiralia</taxon>
        <taxon>Lophotrochozoa</taxon>
        <taxon>Mollusca</taxon>
        <taxon>Bivalvia</taxon>
        <taxon>Autobranchia</taxon>
        <taxon>Pteriomorphia</taxon>
        <taxon>Pterioida</taxon>
        <taxon>Pterioidea</taxon>
        <taxon>Pteriidae</taxon>
        <taxon>Pinctada</taxon>
    </lineage>
</organism>
<evidence type="ECO:0000256" key="4">
    <source>
        <dbReference type="ARBA" id="ARBA00022691"/>
    </source>
</evidence>
<evidence type="ECO:0000256" key="2">
    <source>
        <dbReference type="ARBA" id="ARBA00022603"/>
    </source>
</evidence>
<dbReference type="Proteomes" id="UP001186944">
    <property type="component" value="Unassembled WGS sequence"/>
</dbReference>
<dbReference type="InterPro" id="IPR036974">
    <property type="entry name" value="PUA_sf"/>
</dbReference>
<evidence type="ECO:0000256" key="5">
    <source>
        <dbReference type="ARBA" id="ARBA00022884"/>
    </source>
</evidence>
<dbReference type="InterPro" id="IPR001678">
    <property type="entry name" value="MeTrfase_RsmB-F_NOP2_dom"/>
</dbReference>
<sequence>MYEDRKRKPPVMYQHPILEEVLIIENRGPNTECQKSEKEVIVDLSCGMSVLRGADVFVQGIMGAPPNMLAGDHVSVYADLDGKCLKGSNKVYTGNKTYVGNGVAQRSRAEIFKTENPLSGVGVLMTEPLYEAPSLSDLSPHITYPQNFPSAVCVTVLDPQPGEVILDMCAAPGGKTTHIATNMKDKGRVVAIDKTEQKIRRVKRNAQNWNLTCIECYAFDSTKSCDVNSDFNNGPPYPPETFDRILLDAPCSALGQRPSLKNPMSLKTLKSHPVCQRKLLEKAVDLLKPGGVLVYSTCTITLEENEEQVAWAINKFPCLSLDEQIPFLGEVGRQCEGLSEDEISQLQYFNPVLSTTDVLPDCT</sequence>
<evidence type="ECO:0000259" key="7">
    <source>
        <dbReference type="PROSITE" id="PS51686"/>
    </source>
</evidence>
<dbReference type="Gene3D" id="2.30.130.10">
    <property type="entry name" value="PUA domain"/>
    <property type="match status" value="1"/>
</dbReference>
<evidence type="ECO:0000256" key="3">
    <source>
        <dbReference type="ARBA" id="ARBA00022679"/>
    </source>
</evidence>
<feature type="active site" description="Nucleophile" evidence="6">
    <location>
        <position position="298"/>
    </location>
</feature>
<dbReference type="GO" id="GO:0001510">
    <property type="term" value="P:RNA methylation"/>
    <property type="evidence" value="ECO:0007669"/>
    <property type="project" value="InterPro"/>
</dbReference>
<keyword evidence="4 6" id="KW-0949">S-adenosyl-L-methionine</keyword>
<dbReference type="InterPro" id="IPR029063">
    <property type="entry name" value="SAM-dependent_MTases_sf"/>
</dbReference>
<dbReference type="GO" id="GO:0008173">
    <property type="term" value="F:RNA methyltransferase activity"/>
    <property type="evidence" value="ECO:0007669"/>
    <property type="project" value="InterPro"/>
</dbReference>
<keyword evidence="5 6" id="KW-0694">RNA-binding</keyword>
<dbReference type="CDD" id="cd21150">
    <property type="entry name" value="PUA_NSun6-like"/>
    <property type="match status" value="1"/>
</dbReference>
<protein>
    <recommendedName>
        <fullName evidence="7">SAM-dependent MTase RsmB/NOP-type domain-containing protein</fullName>
    </recommendedName>
</protein>
<feature type="binding site" evidence="6">
    <location>
        <position position="193"/>
    </location>
    <ligand>
        <name>S-adenosyl-L-methionine</name>
        <dbReference type="ChEBI" id="CHEBI:59789"/>
    </ligand>
</feature>
<dbReference type="PROSITE" id="PS50890">
    <property type="entry name" value="PUA"/>
    <property type="match status" value="1"/>
</dbReference>
<dbReference type="InterPro" id="IPR015947">
    <property type="entry name" value="PUA-like_sf"/>
</dbReference>
<dbReference type="SUPFAM" id="SSF88697">
    <property type="entry name" value="PUA domain-like"/>
    <property type="match status" value="1"/>
</dbReference>
<dbReference type="InterPro" id="IPR018314">
    <property type="entry name" value="RsmB/NOL1/NOP2-like_CS"/>
</dbReference>
<dbReference type="InterPro" id="IPR049560">
    <property type="entry name" value="MeTrfase_RsmB-F_NOP2_cat"/>
</dbReference>
<keyword evidence="9" id="KW-1185">Reference proteome</keyword>
<dbReference type="AlphaFoldDB" id="A0AA88YXW1"/>
<gene>
    <name evidence="8" type="ORF">FSP39_025417</name>
</gene>
<dbReference type="SUPFAM" id="SSF53335">
    <property type="entry name" value="S-adenosyl-L-methionine-dependent methyltransferases"/>
    <property type="match status" value="1"/>
</dbReference>
<feature type="binding site" evidence="6">
    <location>
        <position position="248"/>
    </location>
    <ligand>
        <name>S-adenosyl-L-methionine</name>
        <dbReference type="ChEBI" id="CHEBI:59789"/>
    </ligand>
</feature>
<feature type="domain" description="SAM-dependent MTase RsmB/NOP-type" evidence="7">
    <location>
        <begin position="68"/>
        <end position="356"/>
    </location>
</feature>
<reference evidence="8" key="1">
    <citation type="submission" date="2019-08" db="EMBL/GenBank/DDBJ databases">
        <title>The improved chromosome-level genome for the pearl oyster Pinctada fucata martensii using PacBio sequencing and Hi-C.</title>
        <authorList>
            <person name="Zheng Z."/>
        </authorList>
    </citation>
    <scope>NUCLEOTIDE SEQUENCE</scope>
    <source>
        <strain evidence="8">ZZ-2019</strain>
        <tissue evidence="8">Adductor muscle</tissue>
    </source>
</reference>
<feature type="binding site" evidence="6">
    <location>
        <position position="220"/>
    </location>
    <ligand>
        <name>S-adenosyl-L-methionine</name>
        <dbReference type="ChEBI" id="CHEBI:59789"/>
    </ligand>
</feature>
<dbReference type="GO" id="GO:0003723">
    <property type="term" value="F:RNA binding"/>
    <property type="evidence" value="ECO:0007669"/>
    <property type="project" value="UniProtKB-UniRule"/>
</dbReference>
<comment type="similarity">
    <text evidence="1 6">Belongs to the class I-like SAM-binding methyltransferase superfamily. RsmB/NOP family.</text>
</comment>
<dbReference type="PANTHER" id="PTHR22807:SF34">
    <property type="entry name" value="TRNA (CYTOSINE(72)-C(5))-METHYLTRANSFERASE NSUN6"/>
    <property type="match status" value="1"/>
</dbReference>
<dbReference type="PROSITE" id="PS51686">
    <property type="entry name" value="SAM_MT_RSMB_NOP"/>
    <property type="match status" value="1"/>
</dbReference>
<dbReference type="CDD" id="cd02440">
    <property type="entry name" value="AdoMet_MTases"/>
    <property type="match status" value="1"/>
</dbReference>
<evidence type="ECO:0000256" key="6">
    <source>
        <dbReference type="PROSITE-ProRule" id="PRU01023"/>
    </source>
</evidence>
<dbReference type="PRINTS" id="PR02008">
    <property type="entry name" value="RCMTFAMILY"/>
</dbReference>
<dbReference type="Gene3D" id="3.40.50.150">
    <property type="entry name" value="Vaccinia Virus protein VP39"/>
    <property type="match status" value="1"/>
</dbReference>
<dbReference type="PROSITE" id="PS01153">
    <property type="entry name" value="NOL1_NOP2_SUN"/>
    <property type="match status" value="1"/>
</dbReference>
<keyword evidence="2 6" id="KW-0489">Methyltransferase</keyword>
<evidence type="ECO:0000256" key="1">
    <source>
        <dbReference type="ARBA" id="ARBA00007494"/>
    </source>
</evidence>
<proteinExistence type="inferred from homology"/>
<name>A0AA88YXW1_PINIB</name>
<keyword evidence="3 6" id="KW-0808">Transferase</keyword>
<evidence type="ECO:0000313" key="9">
    <source>
        <dbReference type="Proteomes" id="UP001186944"/>
    </source>
</evidence>
<dbReference type="Pfam" id="PF01189">
    <property type="entry name" value="Methyltr_RsmB-F"/>
    <property type="match status" value="1"/>
</dbReference>
<accession>A0AA88YXW1</accession>